<dbReference type="InterPro" id="IPR036514">
    <property type="entry name" value="SGNH_hydro_sf"/>
</dbReference>
<reference evidence="2" key="1">
    <citation type="journal article" date="2015" name="Nature">
        <title>Complex archaea that bridge the gap between prokaryotes and eukaryotes.</title>
        <authorList>
            <person name="Spang A."/>
            <person name="Saw J.H."/>
            <person name="Jorgensen S.L."/>
            <person name="Zaremba-Niedzwiedzka K."/>
            <person name="Martijn J."/>
            <person name="Lind A.E."/>
            <person name="van Eijk R."/>
            <person name="Schleper C."/>
            <person name="Guy L."/>
            <person name="Ettema T.J."/>
        </authorList>
    </citation>
    <scope>NUCLEOTIDE SEQUENCE</scope>
</reference>
<dbReference type="SUPFAM" id="SSF52266">
    <property type="entry name" value="SGNH hydrolase"/>
    <property type="match status" value="1"/>
</dbReference>
<evidence type="ECO:0000256" key="1">
    <source>
        <dbReference type="SAM" id="Phobius"/>
    </source>
</evidence>
<accession>A0A0F9RUF5</accession>
<organism evidence="2">
    <name type="scientific">marine sediment metagenome</name>
    <dbReference type="NCBI Taxonomy" id="412755"/>
    <lineage>
        <taxon>unclassified sequences</taxon>
        <taxon>metagenomes</taxon>
        <taxon>ecological metagenomes</taxon>
    </lineage>
</organism>
<proteinExistence type="predicted"/>
<protein>
    <recommendedName>
        <fullName evidence="3">SGNH hydrolase-type esterase domain-containing protein</fullName>
    </recommendedName>
</protein>
<dbReference type="AlphaFoldDB" id="A0A0F9RUF5"/>
<dbReference type="EMBL" id="LAZR01000764">
    <property type="protein sequence ID" value="KKN58369.1"/>
    <property type="molecule type" value="Genomic_DNA"/>
</dbReference>
<keyword evidence="1" id="KW-0472">Membrane</keyword>
<keyword evidence="1" id="KW-0812">Transmembrane</keyword>
<name>A0A0F9RUF5_9ZZZZ</name>
<sequence length="424" mass="47745">MSSTKRWAAILFVNSVLLAGSLFLANLYLDFDNFRRAQPEQERRRLEAKARAVDSAYFRQCLSQDHVQVFYPDLLQQERYRSVSESTGFLPLGPIPRTATAYCNEGYGFVQYTSDRFGFRNDDENWDRPVDVLFVGDSFVQGACVSEPYVLSNRVAERLGENVLNVGTASNGPNHYRALLETFVPLVEPSYVVLVFFPNDNVRIPANDPYSQRDRAPAVHYSRSGIDQQGRDFYRAIRPLMEPTSGLNPKLDCDRVDLTFPDIQEQVKADFSAQENATLGSAFSQYVQQIDSREKIAGLVKLRALRGMRATIGQSETEEPLTTPDATRAAIDALFEQCDGTCVPVIALLPGSEYWRSDWRTDTYLDFVTAYAKERSGTRDYKLLDARPLIDRNGLDDFPPVGAHYSEEAYGRVGDAIAETIGIE</sequence>
<dbReference type="Gene3D" id="3.40.50.1110">
    <property type="entry name" value="SGNH hydrolase"/>
    <property type="match status" value="1"/>
</dbReference>
<gene>
    <name evidence="2" type="ORF">LCGC14_0552610</name>
</gene>
<feature type="transmembrane region" description="Helical" evidence="1">
    <location>
        <begin position="7"/>
        <end position="29"/>
    </location>
</feature>
<comment type="caution">
    <text evidence="2">The sequence shown here is derived from an EMBL/GenBank/DDBJ whole genome shotgun (WGS) entry which is preliminary data.</text>
</comment>
<evidence type="ECO:0000313" key="2">
    <source>
        <dbReference type="EMBL" id="KKN58369.1"/>
    </source>
</evidence>
<keyword evidence="1" id="KW-1133">Transmembrane helix</keyword>
<evidence type="ECO:0008006" key="3">
    <source>
        <dbReference type="Google" id="ProtNLM"/>
    </source>
</evidence>